<proteinExistence type="predicted"/>
<dbReference type="Pfam" id="PF00083">
    <property type="entry name" value="Sugar_tr"/>
    <property type="match status" value="2"/>
</dbReference>
<dbReference type="InterPro" id="IPR020846">
    <property type="entry name" value="MFS_dom"/>
</dbReference>
<comment type="caution">
    <text evidence="8">The sequence shown here is derived from an EMBL/GenBank/DDBJ whole genome shotgun (WGS) entry which is preliminary data.</text>
</comment>
<dbReference type="GO" id="GO:0046943">
    <property type="term" value="F:carboxylic acid transmembrane transporter activity"/>
    <property type="evidence" value="ECO:0007669"/>
    <property type="project" value="TreeGrafter"/>
</dbReference>
<evidence type="ECO:0000256" key="4">
    <source>
        <dbReference type="ARBA" id="ARBA00023136"/>
    </source>
</evidence>
<evidence type="ECO:0000256" key="1">
    <source>
        <dbReference type="ARBA" id="ARBA00004141"/>
    </source>
</evidence>
<dbReference type="GeneID" id="59264356"/>
<evidence type="ECO:0000259" key="7">
    <source>
        <dbReference type="PROSITE" id="PS50850"/>
    </source>
</evidence>
<feature type="transmembrane region" description="Helical" evidence="6">
    <location>
        <begin position="92"/>
        <end position="109"/>
    </location>
</feature>
<evidence type="ECO:0000313" key="9">
    <source>
        <dbReference type="Proteomes" id="UP000531561"/>
    </source>
</evidence>
<evidence type="ECO:0000256" key="3">
    <source>
        <dbReference type="ARBA" id="ARBA00022989"/>
    </source>
</evidence>
<dbReference type="AlphaFoldDB" id="A0A8H6AMX5"/>
<feature type="compositionally biased region" description="Basic and acidic residues" evidence="5">
    <location>
        <begin position="7"/>
        <end position="35"/>
    </location>
</feature>
<feature type="transmembrane region" description="Helical" evidence="6">
    <location>
        <begin position="146"/>
        <end position="166"/>
    </location>
</feature>
<protein>
    <submittedName>
        <fullName evidence="8">Putative mfs git1p-related glycerophosphoinositol permease protein</fullName>
    </submittedName>
</protein>
<dbReference type="PANTHER" id="PTHR23508">
    <property type="entry name" value="CARBOXYLIC ACID TRANSPORTER PROTEIN HOMOLOG"/>
    <property type="match status" value="1"/>
</dbReference>
<feature type="domain" description="Major facilitator superfamily (MFS) profile" evidence="7">
    <location>
        <begin position="50"/>
        <end position="458"/>
    </location>
</feature>
<feature type="transmembrane region" description="Helical" evidence="6">
    <location>
        <begin position="367"/>
        <end position="392"/>
    </location>
</feature>
<evidence type="ECO:0000313" key="8">
    <source>
        <dbReference type="EMBL" id="KAF5870185.1"/>
    </source>
</evidence>
<feature type="region of interest" description="Disordered" evidence="5">
    <location>
        <begin position="1"/>
        <end position="38"/>
    </location>
</feature>
<dbReference type="GO" id="GO:0005886">
    <property type="term" value="C:plasma membrane"/>
    <property type="evidence" value="ECO:0007669"/>
    <property type="project" value="TreeGrafter"/>
</dbReference>
<name>A0A8H6AMX5_9HELO</name>
<dbReference type="PANTHER" id="PTHR23508:SF10">
    <property type="entry name" value="CARBOXYLIC ACID TRANSPORTER PROTEIN HOMOLOG"/>
    <property type="match status" value="1"/>
</dbReference>
<keyword evidence="2 6" id="KW-0812">Transmembrane</keyword>
<keyword evidence="9" id="KW-1185">Reference proteome</keyword>
<gene>
    <name evidence="8" type="ORF">Bfra_010330</name>
</gene>
<keyword evidence="3 6" id="KW-1133">Transmembrane helix</keyword>
<feature type="transmembrane region" description="Helical" evidence="6">
    <location>
        <begin position="221"/>
        <end position="242"/>
    </location>
</feature>
<feature type="transmembrane region" description="Helical" evidence="6">
    <location>
        <begin position="187"/>
        <end position="209"/>
    </location>
</feature>
<organism evidence="8 9">
    <name type="scientific">Botrytis fragariae</name>
    <dbReference type="NCBI Taxonomy" id="1964551"/>
    <lineage>
        <taxon>Eukaryota</taxon>
        <taxon>Fungi</taxon>
        <taxon>Dikarya</taxon>
        <taxon>Ascomycota</taxon>
        <taxon>Pezizomycotina</taxon>
        <taxon>Leotiomycetes</taxon>
        <taxon>Helotiales</taxon>
        <taxon>Sclerotiniaceae</taxon>
        <taxon>Botrytis</taxon>
    </lineage>
</organism>
<evidence type="ECO:0000256" key="6">
    <source>
        <dbReference type="SAM" id="Phobius"/>
    </source>
</evidence>
<feature type="transmembrane region" description="Helical" evidence="6">
    <location>
        <begin position="310"/>
        <end position="331"/>
    </location>
</feature>
<reference evidence="8 9" key="1">
    <citation type="journal article" date="2020" name="Phytopathology">
        <title>A high-quality genome resource of Botrytis fragariae, a new and rapidly spreading fungal pathogen causing strawberry gray mold in the U.S.A.</title>
        <authorList>
            <person name="Wu Y."/>
            <person name="Saski C.A."/>
            <person name="Schnabel G."/>
            <person name="Xiao S."/>
            <person name="Hu M."/>
        </authorList>
    </citation>
    <scope>NUCLEOTIDE SEQUENCE [LARGE SCALE GENOMIC DNA]</scope>
    <source>
        <strain evidence="8 9">BVB16</strain>
    </source>
</reference>
<dbReference type="RefSeq" id="XP_037189132.1">
    <property type="nucleotide sequence ID" value="XM_037340664.1"/>
</dbReference>
<dbReference type="OrthoDB" id="2153661at2759"/>
<feature type="transmembrane region" description="Helical" evidence="6">
    <location>
        <begin position="338"/>
        <end position="361"/>
    </location>
</feature>
<keyword evidence="4 6" id="KW-0472">Membrane</keyword>
<dbReference type="Proteomes" id="UP000531561">
    <property type="component" value="Unassembled WGS sequence"/>
</dbReference>
<evidence type="ECO:0000256" key="2">
    <source>
        <dbReference type="ARBA" id="ARBA00022692"/>
    </source>
</evidence>
<evidence type="ECO:0000256" key="5">
    <source>
        <dbReference type="SAM" id="MobiDB-lite"/>
    </source>
</evidence>
<accession>A0A8H6AMX5</accession>
<dbReference type="PROSITE" id="PS50850">
    <property type="entry name" value="MFS"/>
    <property type="match status" value="1"/>
</dbReference>
<dbReference type="Gene3D" id="1.20.1250.20">
    <property type="entry name" value="MFS general substrate transporter like domains"/>
    <property type="match status" value="1"/>
</dbReference>
<comment type="subcellular location">
    <subcellularLocation>
        <location evidence="1">Membrane</location>
        <topology evidence="1">Multi-pass membrane protein</topology>
    </subcellularLocation>
</comment>
<feature type="transmembrane region" description="Helical" evidence="6">
    <location>
        <begin position="121"/>
        <end position="140"/>
    </location>
</feature>
<sequence>MPASPDIAKRDLSSMRTGEEKDGNNNAAEELRDVESDAASVDTKAGSIWTIMGSAMANYSDGYQQGLASSTNVVFNHLLGTKIYTSTIQTRISNALLVGSVIGILILGYTSDKFSRKGGMLFTSALVIIGSLLSTLAFQVEPSSNMLWFLTIARGIAGVGVGGEYPTSAAAALEGSADSFDGKRGPIQVSISTLMATTGSPTCTLVYLLSLLASNDNLKVAFHAIYSTSTLLPLVVILFRLRMTDGKLFRNSNLRKRPIPWRFIIRKYGLRCLGTSTAFFLYDFVNFPNSIMSAAIINGLVPGKNIRTVAIWQFILAIFPIPGVLLGMWLVNRIGRKWTGILGFAGYILLGFIIGGCYGRLTTSENLPAFVVLYGLFASLGHMGPGATIGLMSAESFPTAIRGWGMGAGTCTYYHNLDSDVIICGSSAVEQIGGVELTICTGSTTTTLSTLTQAPTPTATIYNAIFQGFACEGVAPNFSGKSITFACELGMNHLSPFAFVFLQMQILGYSRCVPGGKWDTGKLECIREACEEINPLESGSEGAAEGLEAIIEGTAAALRGD</sequence>
<dbReference type="SUPFAM" id="SSF103473">
    <property type="entry name" value="MFS general substrate transporter"/>
    <property type="match status" value="1"/>
</dbReference>
<dbReference type="InterPro" id="IPR005828">
    <property type="entry name" value="MFS_sugar_transport-like"/>
</dbReference>
<dbReference type="InterPro" id="IPR036259">
    <property type="entry name" value="MFS_trans_sf"/>
</dbReference>
<dbReference type="EMBL" id="JABFCT010000015">
    <property type="protein sequence ID" value="KAF5870185.1"/>
    <property type="molecule type" value="Genomic_DNA"/>
</dbReference>